<dbReference type="Gene3D" id="3.30.200.20">
    <property type="entry name" value="Phosphorylase Kinase, domain 1"/>
    <property type="match status" value="1"/>
</dbReference>
<evidence type="ECO:0000256" key="6">
    <source>
        <dbReference type="ARBA" id="ARBA00022840"/>
    </source>
</evidence>
<protein>
    <recommendedName>
        <fullName evidence="8">Phosphoribosylaminoimidazole-succinocarboxamide synthase</fullName>
        <ecNumber evidence="8">6.3.2.6</ecNumber>
    </recommendedName>
    <alternativeName>
        <fullName evidence="8">SAICAR synthetase</fullName>
    </alternativeName>
</protein>
<dbReference type="GO" id="GO:0005737">
    <property type="term" value="C:cytoplasm"/>
    <property type="evidence" value="ECO:0007669"/>
    <property type="project" value="TreeGrafter"/>
</dbReference>
<sequence>MSAADTSLANKVLAVNNDLPIRTDKPVHSGKVRSVYWLTEADSRRLIAEKGYDVAADAPLAIMVISDRISAFDCIWHGEGGLKGVPGKGAALNAVSNHWFKLFKENGLADSHILDIPHPFVWIVQKARPVMVEAICRQYITGSMWRAYANGEREFCGIEIAEGLNKDQKLPELLVTPSTKGILKGIPDVPEADDVNITRQAIENSFGAFGFQQQQDISLYEKLLKDGFGVISDALAELDQIFVDTKFEFGYVTDAAGNDKLIYMDEVGTPDSSRIWDGAAYRDGKIVENSKEGFRQFLLNHFPDPDILLNKERMAEREALARDNELPLDALMAVSTTYVGIAEKITGQKLHLSDNPKAEIIDILRDQYGLID</sequence>
<evidence type="ECO:0000256" key="7">
    <source>
        <dbReference type="ARBA" id="ARBA00048475"/>
    </source>
</evidence>
<comment type="pathway">
    <text evidence="1 8">Purine metabolism; IMP biosynthesis via de novo pathway; 5-amino-1-(5-phospho-D-ribosyl)imidazole-4-carboxamide from 5-amino-1-(5-phospho-D-ribosyl)imidazole-4-carboxylate: step 1/2.</text>
</comment>
<keyword evidence="5 8" id="KW-0658">Purine biosynthesis</keyword>
<comment type="catalytic activity">
    <reaction evidence="7 8">
        <text>5-amino-1-(5-phospho-D-ribosyl)imidazole-4-carboxylate + L-aspartate + ATP = (2S)-2-[5-amino-1-(5-phospho-beta-D-ribosyl)imidazole-4-carboxamido]succinate + ADP + phosphate + 2 H(+)</text>
        <dbReference type="Rhea" id="RHEA:22628"/>
        <dbReference type="ChEBI" id="CHEBI:15378"/>
        <dbReference type="ChEBI" id="CHEBI:29991"/>
        <dbReference type="ChEBI" id="CHEBI:30616"/>
        <dbReference type="ChEBI" id="CHEBI:43474"/>
        <dbReference type="ChEBI" id="CHEBI:58443"/>
        <dbReference type="ChEBI" id="CHEBI:77657"/>
        <dbReference type="ChEBI" id="CHEBI:456216"/>
        <dbReference type="EC" id="6.3.2.6"/>
    </reaction>
</comment>
<feature type="domain" description="SAICAR synthetase/ADE2 N-terminal" evidence="9">
    <location>
        <begin position="52"/>
        <end position="300"/>
    </location>
</feature>
<keyword evidence="11" id="KW-1185">Reference proteome</keyword>
<dbReference type="UniPathway" id="UPA00074">
    <property type="reaction ID" value="UER00131"/>
</dbReference>
<keyword evidence="3 8" id="KW-0436">Ligase</keyword>
<reference evidence="10" key="1">
    <citation type="submission" date="2020-09" db="EMBL/GenBank/DDBJ databases">
        <title>A novel bacterium of genus Neiella, isolated from South China Sea.</title>
        <authorList>
            <person name="Huang H."/>
            <person name="Mo K."/>
            <person name="Hu Y."/>
        </authorList>
    </citation>
    <scope>NUCLEOTIDE SEQUENCE</scope>
    <source>
        <strain evidence="10">HB171785</strain>
    </source>
</reference>
<dbReference type="EC" id="6.3.2.6" evidence="8"/>
<comment type="similarity">
    <text evidence="2 8">Belongs to the SAICAR synthetase family.</text>
</comment>
<evidence type="ECO:0000259" key="9">
    <source>
        <dbReference type="Pfam" id="PF01259"/>
    </source>
</evidence>
<dbReference type="Pfam" id="PF01259">
    <property type="entry name" value="SAICAR_synt"/>
    <property type="match status" value="1"/>
</dbReference>
<accession>A0A8J6QT63</accession>
<dbReference type="HAMAP" id="MF_00137">
    <property type="entry name" value="SAICAR_synth"/>
    <property type="match status" value="1"/>
</dbReference>
<gene>
    <name evidence="8" type="primary">purC</name>
    <name evidence="10" type="ORF">IC617_03465</name>
</gene>
<evidence type="ECO:0000256" key="3">
    <source>
        <dbReference type="ARBA" id="ARBA00022598"/>
    </source>
</evidence>
<evidence type="ECO:0000256" key="8">
    <source>
        <dbReference type="HAMAP-Rule" id="MF_00137"/>
    </source>
</evidence>
<dbReference type="NCBIfam" id="NF010567">
    <property type="entry name" value="PRK13960.1"/>
    <property type="match status" value="1"/>
</dbReference>
<dbReference type="Proteomes" id="UP000638014">
    <property type="component" value="Unassembled WGS sequence"/>
</dbReference>
<keyword evidence="6 8" id="KW-0067">ATP-binding</keyword>
<dbReference type="Gene3D" id="3.30.470.20">
    <property type="entry name" value="ATP-grasp fold, B domain"/>
    <property type="match status" value="1"/>
</dbReference>
<name>A0A8J6QT63_9GAMM</name>
<dbReference type="RefSeq" id="WP_191143581.1">
    <property type="nucleotide sequence ID" value="NZ_JACXAF010000003.1"/>
</dbReference>
<evidence type="ECO:0000313" key="11">
    <source>
        <dbReference type="Proteomes" id="UP000638014"/>
    </source>
</evidence>
<dbReference type="EMBL" id="JACXAF010000003">
    <property type="protein sequence ID" value="MBD1388477.1"/>
    <property type="molecule type" value="Genomic_DNA"/>
</dbReference>
<dbReference type="PANTHER" id="PTHR43700">
    <property type="entry name" value="PHOSPHORIBOSYLAMINOIMIDAZOLE-SUCCINOCARBOXAMIDE SYNTHASE"/>
    <property type="match status" value="1"/>
</dbReference>
<dbReference type="InterPro" id="IPR014106">
    <property type="entry name" value="SAICAR_synthase_Vibrio-typ"/>
</dbReference>
<dbReference type="InterPro" id="IPR028923">
    <property type="entry name" value="SAICAR_synt/ADE2_N"/>
</dbReference>
<dbReference type="GO" id="GO:0005524">
    <property type="term" value="F:ATP binding"/>
    <property type="evidence" value="ECO:0007669"/>
    <property type="project" value="UniProtKB-KW"/>
</dbReference>
<evidence type="ECO:0000256" key="1">
    <source>
        <dbReference type="ARBA" id="ARBA00004672"/>
    </source>
</evidence>
<dbReference type="GO" id="GO:0004639">
    <property type="term" value="F:phosphoribosylaminoimidazolesuccinocarboxamide synthase activity"/>
    <property type="evidence" value="ECO:0007669"/>
    <property type="project" value="UniProtKB-UniRule"/>
</dbReference>
<dbReference type="AlphaFoldDB" id="A0A8J6QT63"/>
<evidence type="ECO:0000256" key="5">
    <source>
        <dbReference type="ARBA" id="ARBA00022755"/>
    </source>
</evidence>
<keyword evidence="4 8" id="KW-0547">Nucleotide-binding</keyword>
<evidence type="ECO:0000313" key="10">
    <source>
        <dbReference type="EMBL" id="MBD1388477.1"/>
    </source>
</evidence>
<evidence type="ECO:0000256" key="4">
    <source>
        <dbReference type="ARBA" id="ARBA00022741"/>
    </source>
</evidence>
<dbReference type="SUPFAM" id="SSF56104">
    <property type="entry name" value="SAICAR synthase-like"/>
    <property type="match status" value="1"/>
</dbReference>
<dbReference type="GO" id="GO:0006189">
    <property type="term" value="P:'de novo' IMP biosynthetic process"/>
    <property type="evidence" value="ECO:0007669"/>
    <property type="project" value="UniProtKB-UniRule"/>
</dbReference>
<dbReference type="CDD" id="cd01414">
    <property type="entry name" value="SAICAR_synt_Sc"/>
    <property type="match status" value="1"/>
</dbReference>
<dbReference type="NCBIfam" id="TIGR02735">
    <property type="entry name" value="purC_vibrio"/>
    <property type="match status" value="1"/>
</dbReference>
<evidence type="ECO:0000256" key="2">
    <source>
        <dbReference type="ARBA" id="ARBA00010190"/>
    </source>
</evidence>
<comment type="caution">
    <text evidence="10">The sequence shown here is derived from an EMBL/GenBank/DDBJ whole genome shotgun (WGS) entry which is preliminary data.</text>
</comment>
<dbReference type="PANTHER" id="PTHR43700:SF1">
    <property type="entry name" value="PHOSPHORIBOSYLAMINOIMIDAZOLE-SUCCINOCARBOXAMIDE SYNTHASE"/>
    <property type="match status" value="1"/>
</dbReference>
<organism evidence="10 11">
    <name type="scientific">Neiella litorisoli</name>
    <dbReference type="NCBI Taxonomy" id="2771431"/>
    <lineage>
        <taxon>Bacteria</taxon>
        <taxon>Pseudomonadati</taxon>
        <taxon>Pseudomonadota</taxon>
        <taxon>Gammaproteobacteria</taxon>
        <taxon>Alteromonadales</taxon>
        <taxon>Echinimonadaceae</taxon>
        <taxon>Neiella</taxon>
    </lineage>
</organism>
<proteinExistence type="inferred from homology"/>